<dbReference type="SUPFAM" id="SSF103007">
    <property type="entry name" value="Hypothetical protein TT1725"/>
    <property type="match status" value="1"/>
</dbReference>
<evidence type="ECO:0008006" key="2">
    <source>
        <dbReference type="Google" id="ProtNLM"/>
    </source>
</evidence>
<dbReference type="EMBL" id="UINC01050449">
    <property type="protein sequence ID" value="SVB63417.1"/>
    <property type="molecule type" value="Genomic_DNA"/>
</dbReference>
<sequence length="94" mass="10919">MHAESLQIDFHLPGCRSLKEKRRRLARLRDKFGRVTNMAVCESGQNDLYDRAQWTFLAIASSEKIVQKTIQEVCEWSAHTLDATIVRVHREHIA</sequence>
<dbReference type="Gene3D" id="3.30.70.1120">
    <property type="entry name" value="TT1725-like"/>
    <property type="match status" value="1"/>
</dbReference>
<organism evidence="1">
    <name type="scientific">marine metagenome</name>
    <dbReference type="NCBI Taxonomy" id="408172"/>
    <lineage>
        <taxon>unclassified sequences</taxon>
        <taxon>metagenomes</taxon>
        <taxon>ecological metagenomes</taxon>
    </lineage>
</organism>
<dbReference type="InterPro" id="IPR007546">
    <property type="entry name" value="DUF503"/>
</dbReference>
<evidence type="ECO:0000313" key="1">
    <source>
        <dbReference type="EMBL" id="SVB63417.1"/>
    </source>
</evidence>
<accession>A0A382FMS9</accession>
<dbReference type="AlphaFoldDB" id="A0A382FMS9"/>
<protein>
    <recommendedName>
        <fullName evidence="2">DUF503 domain-containing protein</fullName>
    </recommendedName>
</protein>
<reference evidence="1" key="1">
    <citation type="submission" date="2018-05" db="EMBL/GenBank/DDBJ databases">
        <authorList>
            <person name="Lanie J.A."/>
            <person name="Ng W.-L."/>
            <person name="Kazmierczak K.M."/>
            <person name="Andrzejewski T.M."/>
            <person name="Davidsen T.M."/>
            <person name="Wayne K.J."/>
            <person name="Tettelin H."/>
            <person name="Glass J.I."/>
            <person name="Rusch D."/>
            <person name="Podicherti R."/>
            <person name="Tsui H.-C.T."/>
            <person name="Winkler M.E."/>
        </authorList>
    </citation>
    <scope>NUCLEOTIDE SEQUENCE</scope>
</reference>
<dbReference type="Pfam" id="PF04456">
    <property type="entry name" value="DUF503"/>
    <property type="match status" value="1"/>
</dbReference>
<gene>
    <name evidence="1" type="ORF">METZ01_LOCUS216271</name>
</gene>
<proteinExistence type="predicted"/>
<name>A0A382FMS9_9ZZZZ</name>
<dbReference type="InterPro" id="IPR036746">
    <property type="entry name" value="TT1725-like_sf"/>
</dbReference>